<evidence type="ECO:0000313" key="6">
    <source>
        <dbReference type="Proteomes" id="UP001152885"/>
    </source>
</evidence>
<name>A0A9W4XA16_9ASCO</name>
<evidence type="ECO:0000256" key="3">
    <source>
        <dbReference type="ARBA" id="ARBA00022679"/>
    </source>
</evidence>
<dbReference type="Proteomes" id="UP001152885">
    <property type="component" value="Unassembled WGS sequence"/>
</dbReference>
<evidence type="ECO:0000256" key="1">
    <source>
        <dbReference type="ARBA" id="ARBA00008361"/>
    </source>
</evidence>
<reference evidence="5" key="1">
    <citation type="submission" date="2022-12" db="EMBL/GenBank/DDBJ databases">
        <authorList>
            <person name="Brejova B."/>
        </authorList>
    </citation>
    <scope>NUCLEOTIDE SEQUENCE</scope>
</reference>
<dbReference type="GO" id="GO:0008757">
    <property type="term" value="F:S-adenosylmethionine-dependent methyltransferase activity"/>
    <property type="evidence" value="ECO:0007669"/>
    <property type="project" value="InterPro"/>
</dbReference>
<gene>
    <name evidence="5" type="ORF">CANVERA_P2321</name>
</gene>
<evidence type="ECO:0000259" key="4">
    <source>
        <dbReference type="Pfam" id="PF08241"/>
    </source>
</evidence>
<dbReference type="AlphaFoldDB" id="A0A9W4XA16"/>
<evidence type="ECO:0000256" key="2">
    <source>
        <dbReference type="ARBA" id="ARBA00022603"/>
    </source>
</evidence>
<keyword evidence="3" id="KW-0808">Transferase</keyword>
<sequence length="287" mass="34017">MSAYSETKFETQHYHDSRPQYSDEFYDELMKYHKGNRDIAIDLGCGTGFVTFKLTKYFNNVIGTDPSTSMIAQCNKSNKNTKVKFLIGTAESQPSEIEPNSIDLITAGESAHWFDHPRFFKECHRVLKSNSTLVYWLYKDPIFIGYPKANEIYTNYTYNSKIEDGYEKYMGPYYQQPGHDYLRTLMREIEPPNNLFTDVIRNEYLVDRDGIEGDKYTKLFIKKTIDMVWFLNYVKSWSAYHSWMVEHGSKYDIAEKFVYELKTEMKWDDDTKIDVIWDTKYVFARTK</sequence>
<comment type="caution">
    <text evidence="5">The sequence shown here is derived from an EMBL/GenBank/DDBJ whole genome shotgun (WGS) entry which is preliminary data.</text>
</comment>
<dbReference type="GO" id="GO:0032259">
    <property type="term" value="P:methylation"/>
    <property type="evidence" value="ECO:0007669"/>
    <property type="project" value="UniProtKB-KW"/>
</dbReference>
<dbReference type="PANTHER" id="PTHR44942:SF4">
    <property type="entry name" value="METHYLTRANSFERASE TYPE 11 DOMAIN-CONTAINING PROTEIN"/>
    <property type="match status" value="1"/>
</dbReference>
<comment type="similarity">
    <text evidence="1">Belongs to the methyltransferase superfamily.</text>
</comment>
<dbReference type="InterPro" id="IPR051052">
    <property type="entry name" value="Diverse_substrate_MTase"/>
</dbReference>
<accession>A0A9W4XA16</accession>
<proteinExistence type="inferred from homology"/>
<dbReference type="InterPro" id="IPR029063">
    <property type="entry name" value="SAM-dependent_MTases_sf"/>
</dbReference>
<dbReference type="InterPro" id="IPR013216">
    <property type="entry name" value="Methyltransf_11"/>
</dbReference>
<keyword evidence="6" id="KW-1185">Reference proteome</keyword>
<organism evidence="5 6">
    <name type="scientific">Candida verbasci</name>
    <dbReference type="NCBI Taxonomy" id="1227364"/>
    <lineage>
        <taxon>Eukaryota</taxon>
        <taxon>Fungi</taxon>
        <taxon>Dikarya</taxon>
        <taxon>Ascomycota</taxon>
        <taxon>Saccharomycotina</taxon>
        <taxon>Pichiomycetes</taxon>
        <taxon>Debaryomycetaceae</taxon>
        <taxon>Candida/Lodderomyces clade</taxon>
        <taxon>Candida</taxon>
    </lineage>
</organism>
<dbReference type="PANTHER" id="PTHR44942">
    <property type="entry name" value="METHYLTRANSF_11 DOMAIN-CONTAINING PROTEIN"/>
    <property type="match status" value="1"/>
</dbReference>
<feature type="domain" description="Methyltransferase type 11" evidence="4">
    <location>
        <begin position="42"/>
        <end position="134"/>
    </location>
</feature>
<dbReference type="EMBL" id="CANTUO010000002">
    <property type="protein sequence ID" value="CAI5757809.1"/>
    <property type="molecule type" value="Genomic_DNA"/>
</dbReference>
<keyword evidence="2" id="KW-0489">Methyltransferase</keyword>
<dbReference type="Pfam" id="PF08241">
    <property type="entry name" value="Methyltransf_11"/>
    <property type="match status" value="1"/>
</dbReference>
<dbReference type="Gene3D" id="3.40.50.150">
    <property type="entry name" value="Vaccinia Virus protein VP39"/>
    <property type="match status" value="1"/>
</dbReference>
<dbReference type="SUPFAM" id="SSF53335">
    <property type="entry name" value="S-adenosyl-L-methionine-dependent methyltransferases"/>
    <property type="match status" value="1"/>
</dbReference>
<dbReference type="CDD" id="cd02440">
    <property type="entry name" value="AdoMet_MTases"/>
    <property type="match status" value="1"/>
</dbReference>
<dbReference type="OrthoDB" id="10027013at2759"/>
<protein>
    <recommendedName>
        <fullName evidence="4">Methyltransferase type 11 domain-containing protein</fullName>
    </recommendedName>
</protein>
<evidence type="ECO:0000313" key="5">
    <source>
        <dbReference type="EMBL" id="CAI5757809.1"/>
    </source>
</evidence>